<keyword evidence="3" id="KW-1185">Reference proteome</keyword>
<dbReference type="RefSeq" id="WP_158205393.1">
    <property type="nucleotide sequence ID" value="NZ_WSZK01000025.1"/>
</dbReference>
<proteinExistence type="predicted"/>
<comment type="caution">
    <text evidence="2">The sequence shown here is derived from an EMBL/GenBank/DDBJ whole genome shotgun (WGS) entry which is preliminary data.</text>
</comment>
<dbReference type="Pfam" id="PF23455">
    <property type="entry name" value="DUF7129"/>
    <property type="match status" value="1"/>
</dbReference>
<gene>
    <name evidence="2" type="ORF">GQS65_14720</name>
</gene>
<evidence type="ECO:0000259" key="1">
    <source>
        <dbReference type="Pfam" id="PF23455"/>
    </source>
</evidence>
<evidence type="ECO:0000313" key="2">
    <source>
        <dbReference type="EMBL" id="MWG35722.1"/>
    </source>
</evidence>
<dbReference type="OrthoDB" id="280213at2157"/>
<feature type="domain" description="DUF7129" evidence="1">
    <location>
        <begin position="4"/>
        <end position="47"/>
    </location>
</feature>
<dbReference type="NCBIfam" id="NF033497">
    <property type="entry name" value="rubre_like_arch"/>
    <property type="match status" value="1"/>
</dbReference>
<dbReference type="InterPro" id="IPR055553">
    <property type="entry name" value="DUF7129"/>
</dbReference>
<dbReference type="Proteomes" id="UP000451471">
    <property type="component" value="Unassembled WGS sequence"/>
</dbReference>
<dbReference type="EMBL" id="WSZK01000025">
    <property type="protein sequence ID" value="MWG35722.1"/>
    <property type="molecule type" value="Genomic_DNA"/>
</dbReference>
<reference evidence="2 3" key="1">
    <citation type="submission" date="2019-12" db="EMBL/GenBank/DDBJ databases">
        <title>Halocatena pleomorpha gen. nov. sp. nov., an extremely halophilic archaeon of family Halobacteriaceae isolated from saltpan soil.</title>
        <authorList>
            <person name="Pal Y."/>
            <person name="Verma A."/>
            <person name="Krishnamurthi S."/>
            <person name="Kumar P."/>
        </authorList>
    </citation>
    <scope>NUCLEOTIDE SEQUENCE [LARGE SCALE GENOMIC DNA]</scope>
    <source>
        <strain evidence="2 3">JCM 16495</strain>
    </source>
</reference>
<organism evidence="2 3">
    <name type="scientific">Halomarina oriensis</name>
    <dbReference type="NCBI Taxonomy" id="671145"/>
    <lineage>
        <taxon>Archaea</taxon>
        <taxon>Methanobacteriati</taxon>
        <taxon>Methanobacteriota</taxon>
        <taxon>Stenosarchaea group</taxon>
        <taxon>Halobacteria</taxon>
        <taxon>Halobacteriales</taxon>
        <taxon>Natronomonadaceae</taxon>
        <taxon>Halomarina</taxon>
    </lineage>
</organism>
<name>A0A6B0GLJ7_9EURY</name>
<sequence length="47" mass="4984">MSTVDPYTPGEAVFECVDCQHRTASSEHVGSCPECGGTIKNIAVARE</sequence>
<accession>A0A6B0GLJ7</accession>
<protein>
    <submittedName>
        <fullName evidence="2">Rubrerythrin-like domain-containing protein</fullName>
    </submittedName>
</protein>
<dbReference type="AlphaFoldDB" id="A0A6B0GLJ7"/>
<evidence type="ECO:0000313" key="3">
    <source>
        <dbReference type="Proteomes" id="UP000451471"/>
    </source>
</evidence>